<proteinExistence type="predicted"/>
<organism evidence="1">
    <name type="scientific">Candidatus Berkiella aquae</name>
    <dbReference type="NCBI Taxonomy" id="295108"/>
    <lineage>
        <taxon>Bacteria</taxon>
        <taxon>Pseudomonadati</taxon>
        <taxon>Pseudomonadota</taxon>
        <taxon>Gammaproteobacteria</taxon>
        <taxon>Candidatus Berkiellales</taxon>
        <taxon>Candidatus Berkiellaceae</taxon>
        <taxon>Candidatus Berkiella</taxon>
    </lineage>
</organism>
<dbReference type="AlphaFoldDB" id="A0A0Q9YF65"/>
<accession>A0A0Q9YF65</accession>
<dbReference type="Proteomes" id="UP000051497">
    <property type="component" value="Unassembled WGS sequence"/>
</dbReference>
<dbReference type="EMBL" id="LKAJ02000003">
    <property type="protein sequence ID" value="MCS5712880.1"/>
    <property type="molecule type" value="Genomic_DNA"/>
</dbReference>
<comment type="caution">
    <text evidence="1">The sequence shown here is derived from an EMBL/GenBank/DDBJ whole genome shotgun (WGS) entry which is preliminary data.</text>
</comment>
<evidence type="ECO:0000313" key="2">
    <source>
        <dbReference type="EMBL" id="MCS5712880.1"/>
    </source>
</evidence>
<reference evidence="1" key="1">
    <citation type="submission" date="2015-09" db="EMBL/GenBank/DDBJ databases">
        <title>Draft Genome Sequences of Two Novel Amoeba-resistant Intranuclear Bacteria, Candidatus Berkiella cookevillensis and Candidatus Berkiella aquae.</title>
        <authorList>
            <person name="Mehari Y.T."/>
            <person name="Arivett B.A."/>
            <person name="Farone A.L."/>
            <person name="Gunderson J.H."/>
            <person name="Farone M.B."/>
        </authorList>
    </citation>
    <scope>NUCLEOTIDE SEQUENCE [LARGE SCALE GENOMIC DNA]</scope>
    <source>
        <strain evidence="1">HT99</strain>
    </source>
</reference>
<dbReference type="RefSeq" id="WP_075067425.1">
    <property type="nucleotide sequence ID" value="NZ_LKAJ02000003.1"/>
</dbReference>
<dbReference type="EMBL" id="LKAJ01000017">
    <property type="protein sequence ID" value="KRG19165.1"/>
    <property type="molecule type" value="Genomic_DNA"/>
</dbReference>
<evidence type="ECO:0000313" key="3">
    <source>
        <dbReference type="Proteomes" id="UP000051497"/>
    </source>
</evidence>
<protein>
    <submittedName>
        <fullName evidence="1">Uncharacterized protein</fullName>
    </submittedName>
</protein>
<name>A0A0Q9YF65_9GAMM</name>
<dbReference type="STRING" id="295108.HT99x_02824"/>
<reference evidence="2" key="3">
    <citation type="submission" date="2021-06" db="EMBL/GenBank/DDBJ databases">
        <title>Genomic Description and Analysis of Intracellular Bacteria, Candidatus Berkiella cookevillensis and Candidatus Berkiella aquae.</title>
        <authorList>
            <person name="Kidane D.T."/>
            <person name="Mehari Y.T."/>
            <person name="Rice F.C."/>
            <person name="Arivett B.A."/>
            <person name="Farone A.L."/>
            <person name="Berk S.G."/>
            <person name="Farone M.B."/>
        </authorList>
    </citation>
    <scope>NUCLEOTIDE SEQUENCE</scope>
    <source>
        <strain evidence="2">HT99</strain>
    </source>
</reference>
<evidence type="ECO:0000313" key="1">
    <source>
        <dbReference type="EMBL" id="KRG19165.1"/>
    </source>
</evidence>
<keyword evidence="3" id="KW-1185">Reference proteome</keyword>
<reference evidence="2" key="2">
    <citation type="journal article" date="2016" name="Genome Announc.">
        <title>Draft Genome Sequences of Two Novel Amoeba-Resistant Intranuclear Bacteria, 'Candidatus Berkiella cookevillensis' and 'Candidatus Berkiella aquae'.</title>
        <authorList>
            <person name="Mehari Y.T."/>
            <person name="Arivett B.A."/>
            <person name="Farone A.L."/>
            <person name="Gunderson J.H."/>
            <person name="Farone M.B."/>
        </authorList>
    </citation>
    <scope>NUCLEOTIDE SEQUENCE</scope>
    <source>
        <strain evidence="2">HT99</strain>
    </source>
</reference>
<gene>
    <name evidence="2" type="ORF">HT99x_015680</name>
    <name evidence="1" type="ORF">HT99x_02824</name>
</gene>
<sequence>MLDIKILCKKIDKTFLAVLDENPMAAAFMLANLYRSMDHVSEDKLVLAKTTLTDTKKSLRPKHIQTLWETITSIPSKRLNLMDNSHKRGIRRLKHEMIRDFAFFKHIDADDLVAQGQKSEFYREVLVALIRKHLHENKLKDPFEKGSFSYKLLNEGGSEQNSRYLTRYIKDCESFPINNIVLLGGKNHEIAEFILIDLKSSNIRFEIGSHFVHKHPSLRKDVAKDWQDFFDTLPLNSREAKFIKEELPKLKQRFDEFKGIETDRRARRDNQIAPKVDNWAAFRTIFTKSFGLGFIVALPAKPITMPIFLGYGAYNLYCILSHKPNQTQRPTADLQQTKRLGN</sequence>